<organism evidence="2 3">
    <name type="scientific">Litchfieldia salsa</name>
    <dbReference type="NCBI Taxonomy" id="930152"/>
    <lineage>
        <taxon>Bacteria</taxon>
        <taxon>Bacillati</taxon>
        <taxon>Bacillota</taxon>
        <taxon>Bacilli</taxon>
        <taxon>Bacillales</taxon>
        <taxon>Bacillaceae</taxon>
        <taxon>Litchfieldia</taxon>
    </lineage>
</organism>
<gene>
    <name evidence="2" type="ORF">SAMN05216565_111101</name>
</gene>
<dbReference type="Proteomes" id="UP000199159">
    <property type="component" value="Unassembled WGS sequence"/>
</dbReference>
<feature type="region of interest" description="Disordered" evidence="1">
    <location>
        <begin position="38"/>
        <end position="82"/>
    </location>
</feature>
<sequence>MAKKKQQHPTKKKQEEKLSLGDLLNEEIVSKLKNTQKELKEQERVEIEREEERKRKERKEREKNKSFEELLNESPLKWNDYK</sequence>
<reference evidence="3" key="1">
    <citation type="submission" date="2016-10" db="EMBL/GenBank/DDBJ databases">
        <authorList>
            <person name="Varghese N."/>
            <person name="Submissions S."/>
        </authorList>
    </citation>
    <scope>NUCLEOTIDE SEQUENCE [LARGE SCALE GENOMIC DNA]</scope>
    <source>
        <strain evidence="3">IBRC-M10078</strain>
    </source>
</reference>
<dbReference type="EMBL" id="FNJU01000011">
    <property type="protein sequence ID" value="SDP90044.1"/>
    <property type="molecule type" value="Genomic_DNA"/>
</dbReference>
<dbReference type="AlphaFoldDB" id="A0A1H0WH35"/>
<evidence type="ECO:0000256" key="1">
    <source>
        <dbReference type="SAM" id="MobiDB-lite"/>
    </source>
</evidence>
<dbReference type="RefSeq" id="WP_090857647.1">
    <property type="nucleotide sequence ID" value="NZ_FNJU01000011.1"/>
</dbReference>
<keyword evidence="3" id="KW-1185">Reference proteome</keyword>
<feature type="compositionally biased region" description="Basic residues" evidence="1">
    <location>
        <begin position="1"/>
        <end position="11"/>
    </location>
</feature>
<proteinExistence type="predicted"/>
<evidence type="ECO:0000313" key="3">
    <source>
        <dbReference type="Proteomes" id="UP000199159"/>
    </source>
</evidence>
<dbReference type="Pfam" id="PF13025">
    <property type="entry name" value="DUF3886"/>
    <property type="match status" value="1"/>
</dbReference>
<protein>
    <recommendedName>
        <fullName evidence="4">DUF3886 domain-containing protein</fullName>
    </recommendedName>
</protein>
<feature type="region of interest" description="Disordered" evidence="1">
    <location>
        <begin position="1"/>
        <end position="20"/>
    </location>
</feature>
<evidence type="ECO:0000313" key="2">
    <source>
        <dbReference type="EMBL" id="SDP90044.1"/>
    </source>
</evidence>
<feature type="compositionally biased region" description="Basic and acidic residues" evidence="1">
    <location>
        <begin position="38"/>
        <end position="68"/>
    </location>
</feature>
<accession>A0A1H0WH35</accession>
<name>A0A1H0WH35_9BACI</name>
<evidence type="ECO:0008006" key="4">
    <source>
        <dbReference type="Google" id="ProtNLM"/>
    </source>
</evidence>
<dbReference type="InterPro" id="IPR024980">
    <property type="entry name" value="DUF3886"/>
</dbReference>